<organism evidence="2">
    <name type="scientific">Aureoumbra lagunensis</name>
    <dbReference type="NCBI Taxonomy" id="44058"/>
    <lineage>
        <taxon>Eukaryota</taxon>
        <taxon>Sar</taxon>
        <taxon>Stramenopiles</taxon>
        <taxon>Ochrophyta</taxon>
        <taxon>Pelagophyceae</taxon>
        <taxon>Pelagomonadales</taxon>
        <taxon>Aureoumbra</taxon>
    </lineage>
</organism>
<proteinExistence type="predicted"/>
<feature type="coiled-coil region" evidence="1">
    <location>
        <begin position="183"/>
        <end position="210"/>
    </location>
</feature>
<protein>
    <submittedName>
        <fullName evidence="2">Uncharacterized protein</fullName>
    </submittedName>
</protein>
<evidence type="ECO:0000313" key="2">
    <source>
        <dbReference type="EMBL" id="CAE0375041.1"/>
    </source>
</evidence>
<accession>A0A7S3K4U7</accession>
<dbReference type="EMBL" id="HBIJ01023937">
    <property type="protein sequence ID" value="CAE0375041.1"/>
    <property type="molecule type" value="Transcribed_RNA"/>
</dbReference>
<dbReference type="AlphaFoldDB" id="A0A7S3K4U7"/>
<reference evidence="2" key="1">
    <citation type="submission" date="2021-01" db="EMBL/GenBank/DDBJ databases">
        <authorList>
            <person name="Corre E."/>
            <person name="Pelletier E."/>
            <person name="Niang G."/>
            <person name="Scheremetjew M."/>
            <person name="Finn R."/>
            <person name="Kale V."/>
            <person name="Holt S."/>
            <person name="Cochrane G."/>
            <person name="Meng A."/>
            <person name="Brown T."/>
            <person name="Cohen L."/>
        </authorList>
    </citation>
    <scope>NUCLEOTIDE SEQUENCE</scope>
    <source>
        <strain evidence="2">CCMP1510</strain>
    </source>
</reference>
<sequence>MQSKNEASVSAVVKRRGYSVDGWVWEKVLLRINCGWLAVGEDGVAKKCELATLWGSTSSAPRGFEVRMVSGDTTSYIAETCAEAAACVDAANGLASSENLKQKQQRHYVIAEEQKAIRATTNIMREIERTGENLSCEKDRSNFSNPKRIPIERATQTDEDEVGKRLAGLALLHTTEAKICAERRQDTEKIRNLEHEQERLKAALRDALLKSEIPTSLAGKRVIKLKSDLLAAQERAATAEATLTHYRHREKELSSRLDIAYDELEHLEKTVHRKFL</sequence>
<gene>
    <name evidence="2" type="ORF">ALAG00032_LOCUS15845</name>
</gene>
<evidence type="ECO:0000256" key="1">
    <source>
        <dbReference type="SAM" id="Coils"/>
    </source>
</evidence>
<name>A0A7S3K4U7_9STRA</name>
<keyword evidence="1" id="KW-0175">Coiled coil</keyword>